<name>A0A7J6VCY7_THATH</name>
<dbReference type="GO" id="GO:0000472">
    <property type="term" value="P:endonucleolytic cleavage to generate mature 5'-end of SSU-rRNA from (SSU-rRNA, 5.8S rRNA, LSU-rRNA)"/>
    <property type="evidence" value="ECO:0007669"/>
    <property type="project" value="TreeGrafter"/>
</dbReference>
<proteinExistence type="predicted"/>
<dbReference type="PROSITE" id="PS00678">
    <property type="entry name" value="WD_REPEATS_1"/>
    <property type="match status" value="2"/>
</dbReference>
<dbReference type="InterPro" id="IPR019775">
    <property type="entry name" value="WD40_repeat_CS"/>
</dbReference>
<keyword evidence="2" id="KW-0677">Repeat</keyword>
<dbReference type="OrthoDB" id="5414888at2759"/>
<dbReference type="PROSITE" id="PS50294">
    <property type="entry name" value="WD_REPEATS_REGION"/>
    <property type="match status" value="2"/>
</dbReference>
<dbReference type="InterPro" id="IPR001680">
    <property type="entry name" value="WD40_rpt"/>
</dbReference>
<gene>
    <name evidence="4" type="ORF">FRX31_027447</name>
</gene>
<keyword evidence="1 3" id="KW-0853">WD repeat</keyword>
<reference evidence="4 5" key="1">
    <citation type="submission" date="2020-06" db="EMBL/GenBank/DDBJ databases">
        <title>Transcriptomic and genomic resources for Thalictrum thalictroides and T. hernandezii: Facilitating candidate gene discovery in an emerging model plant lineage.</title>
        <authorList>
            <person name="Arias T."/>
            <person name="Riano-Pachon D.M."/>
            <person name="Di Stilio V.S."/>
        </authorList>
    </citation>
    <scope>NUCLEOTIDE SEQUENCE [LARGE SCALE GENOMIC DNA]</scope>
    <source>
        <strain evidence="5">cv. WT478/WT964</strain>
        <tissue evidence="4">Leaves</tissue>
    </source>
</reference>
<evidence type="ECO:0000256" key="2">
    <source>
        <dbReference type="ARBA" id="ARBA00022737"/>
    </source>
</evidence>
<dbReference type="GO" id="GO:0005730">
    <property type="term" value="C:nucleolus"/>
    <property type="evidence" value="ECO:0007669"/>
    <property type="project" value="TreeGrafter"/>
</dbReference>
<evidence type="ECO:0000256" key="1">
    <source>
        <dbReference type="ARBA" id="ARBA00022574"/>
    </source>
</evidence>
<dbReference type="SMART" id="SM00320">
    <property type="entry name" value="WD40"/>
    <property type="match status" value="2"/>
</dbReference>
<dbReference type="Proteomes" id="UP000554482">
    <property type="component" value="Unassembled WGS sequence"/>
</dbReference>
<dbReference type="InterPro" id="IPR015943">
    <property type="entry name" value="WD40/YVTN_repeat-like_dom_sf"/>
</dbReference>
<dbReference type="InterPro" id="IPR020472">
    <property type="entry name" value="WD40_PAC1"/>
</dbReference>
<dbReference type="EMBL" id="JABWDY010034079">
    <property type="protein sequence ID" value="KAF5182966.1"/>
    <property type="molecule type" value="Genomic_DNA"/>
</dbReference>
<accession>A0A7J6VCY7</accession>
<sequence length="124" mass="13811">LFSGSDDATVRVWDLVSKKCLAVLEKHFSTVTSLAVSENGWTLLSAGRDKIVNLWDLRNYEFKLTVPTYEVLEAVRAIPTESPFAACLRSNEPHSGKKKKLGSPPIYFLTVGERGVVRIWNSEG</sequence>
<evidence type="ECO:0000313" key="4">
    <source>
        <dbReference type="EMBL" id="KAF5182966.1"/>
    </source>
</evidence>
<protein>
    <submittedName>
        <fullName evidence="4">Transducin beta-like protein</fullName>
    </submittedName>
</protein>
<dbReference type="GO" id="GO:0034511">
    <property type="term" value="F:U3 snoRNA binding"/>
    <property type="evidence" value="ECO:0007669"/>
    <property type="project" value="TreeGrafter"/>
</dbReference>
<dbReference type="GO" id="GO:0000480">
    <property type="term" value="P:endonucleolytic cleavage in 5'-ETS of tricistronic rRNA transcript (SSU-rRNA, 5.8S rRNA, LSU-rRNA)"/>
    <property type="evidence" value="ECO:0007669"/>
    <property type="project" value="TreeGrafter"/>
</dbReference>
<keyword evidence="5" id="KW-1185">Reference proteome</keyword>
<comment type="caution">
    <text evidence="4">The sequence shown here is derived from an EMBL/GenBank/DDBJ whole genome shotgun (WGS) entry which is preliminary data.</text>
</comment>
<dbReference type="PANTHER" id="PTHR19854:SF15">
    <property type="entry name" value="TRANSDUCIN BETA-LIKE PROTEIN 3"/>
    <property type="match status" value="1"/>
</dbReference>
<feature type="repeat" description="WD" evidence="3">
    <location>
        <begin position="1"/>
        <end position="23"/>
    </location>
</feature>
<organism evidence="4 5">
    <name type="scientific">Thalictrum thalictroides</name>
    <name type="common">Rue-anemone</name>
    <name type="synonym">Anemone thalictroides</name>
    <dbReference type="NCBI Taxonomy" id="46969"/>
    <lineage>
        <taxon>Eukaryota</taxon>
        <taxon>Viridiplantae</taxon>
        <taxon>Streptophyta</taxon>
        <taxon>Embryophyta</taxon>
        <taxon>Tracheophyta</taxon>
        <taxon>Spermatophyta</taxon>
        <taxon>Magnoliopsida</taxon>
        <taxon>Ranunculales</taxon>
        <taxon>Ranunculaceae</taxon>
        <taxon>Thalictroideae</taxon>
        <taxon>Thalictrum</taxon>
    </lineage>
</organism>
<dbReference type="AlphaFoldDB" id="A0A7J6VCY7"/>
<evidence type="ECO:0000313" key="5">
    <source>
        <dbReference type="Proteomes" id="UP000554482"/>
    </source>
</evidence>
<dbReference type="PRINTS" id="PR00320">
    <property type="entry name" value="GPROTEINBRPT"/>
</dbReference>
<dbReference type="PANTHER" id="PTHR19854">
    <property type="entry name" value="TRANSDUCIN BETA-LIKE 3"/>
    <property type="match status" value="1"/>
</dbReference>
<evidence type="ECO:0000256" key="3">
    <source>
        <dbReference type="PROSITE-ProRule" id="PRU00221"/>
    </source>
</evidence>
<dbReference type="SUPFAM" id="SSF50978">
    <property type="entry name" value="WD40 repeat-like"/>
    <property type="match status" value="1"/>
</dbReference>
<dbReference type="GO" id="GO:0030686">
    <property type="term" value="C:90S preribosome"/>
    <property type="evidence" value="ECO:0007669"/>
    <property type="project" value="TreeGrafter"/>
</dbReference>
<dbReference type="Gene3D" id="2.130.10.10">
    <property type="entry name" value="YVTN repeat-like/Quinoprotein amine dehydrogenase"/>
    <property type="match status" value="1"/>
</dbReference>
<dbReference type="Pfam" id="PF00400">
    <property type="entry name" value="WD40"/>
    <property type="match status" value="2"/>
</dbReference>
<feature type="non-terminal residue" evidence="4">
    <location>
        <position position="1"/>
    </location>
</feature>
<dbReference type="PROSITE" id="PS50082">
    <property type="entry name" value="WD_REPEATS_2"/>
    <property type="match status" value="2"/>
</dbReference>
<dbReference type="InterPro" id="IPR036322">
    <property type="entry name" value="WD40_repeat_dom_sf"/>
</dbReference>
<feature type="repeat" description="WD" evidence="3">
    <location>
        <begin position="24"/>
        <end position="65"/>
    </location>
</feature>